<name>A0A4R0RS80_9APHY</name>
<reference evidence="7 8" key="1">
    <citation type="submission" date="2018-11" db="EMBL/GenBank/DDBJ databases">
        <title>Genome assembly of Steccherinum ochraceum LE-BIN_3174, the white-rot fungus of the Steccherinaceae family (The Residual Polyporoid clade, Polyporales, Basidiomycota).</title>
        <authorList>
            <person name="Fedorova T.V."/>
            <person name="Glazunova O.A."/>
            <person name="Landesman E.O."/>
            <person name="Moiseenko K.V."/>
            <person name="Psurtseva N.V."/>
            <person name="Savinova O.S."/>
            <person name="Shakhova N.V."/>
            <person name="Tyazhelova T.V."/>
            <person name="Vasina D.V."/>
        </authorList>
    </citation>
    <scope>NUCLEOTIDE SEQUENCE [LARGE SCALE GENOMIC DNA]</scope>
    <source>
        <strain evidence="7 8">LE-BIN_3174</strain>
    </source>
</reference>
<organism evidence="7 8">
    <name type="scientific">Steccherinum ochraceum</name>
    <dbReference type="NCBI Taxonomy" id="92696"/>
    <lineage>
        <taxon>Eukaryota</taxon>
        <taxon>Fungi</taxon>
        <taxon>Dikarya</taxon>
        <taxon>Basidiomycota</taxon>
        <taxon>Agaricomycotina</taxon>
        <taxon>Agaricomycetes</taxon>
        <taxon>Polyporales</taxon>
        <taxon>Steccherinaceae</taxon>
        <taxon>Steccherinum</taxon>
    </lineage>
</organism>
<feature type="compositionally biased region" description="Low complexity" evidence="4">
    <location>
        <begin position="724"/>
        <end position="742"/>
    </location>
</feature>
<evidence type="ECO:0008006" key="9">
    <source>
        <dbReference type="Google" id="ProtNLM"/>
    </source>
</evidence>
<feature type="domain" description="SH3" evidence="5">
    <location>
        <begin position="482"/>
        <end position="544"/>
    </location>
</feature>
<evidence type="ECO:0000256" key="1">
    <source>
        <dbReference type="ARBA" id="ARBA00022443"/>
    </source>
</evidence>
<dbReference type="InterPro" id="IPR001452">
    <property type="entry name" value="SH3_domain"/>
</dbReference>
<dbReference type="Gene3D" id="1.20.1270.60">
    <property type="entry name" value="Arfaptin homology (AH) domain/BAR domain"/>
    <property type="match status" value="1"/>
</dbReference>
<evidence type="ECO:0000259" key="5">
    <source>
        <dbReference type="PROSITE" id="PS50002"/>
    </source>
</evidence>
<feature type="compositionally biased region" description="Polar residues" evidence="4">
    <location>
        <begin position="462"/>
        <end position="481"/>
    </location>
</feature>
<gene>
    <name evidence="7" type="ORF">EIP91_001105</name>
</gene>
<dbReference type="PROSITE" id="PS50002">
    <property type="entry name" value="SH3"/>
    <property type="match status" value="1"/>
</dbReference>
<evidence type="ECO:0000313" key="8">
    <source>
        <dbReference type="Proteomes" id="UP000292702"/>
    </source>
</evidence>
<dbReference type="OrthoDB" id="10263741at2759"/>
<protein>
    <recommendedName>
        <fullName evidence="9">BAR domain-containing protein</fullName>
    </recommendedName>
</protein>
<feature type="compositionally biased region" description="Basic residues" evidence="4">
    <location>
        <begin position="430"/>
        <end position="440"/>
    </location>
</feature>
<evidence type="ECO:0000256" key="4">
    <source>
        <dbReference type="SAM" id="MobiDB-lite"/>
    </source>
</evidence>
<feature type="compositionally biased region" description="Basic and acidic residues" evidence="4">
    <location>
        <begin position="571"/>
        <end position="580"/>
    </location>
</feature>
<dbReference type="STRING" id="92696.A0A4R0RS80"/>
<dbReference type="InterPro" id="IPR027267">
    <property type="entry name" value="AH/BAR_dom_sf"/>
</dbReference>
<dbReference type="Pfam" id="PF00018">
    <property type="entry name" value="SH3_1"/>
    <property type="match status" value="1"/>
</dbReference>
<dbReference type="SUPFAM" id="SSF50044">
    <property type="entry name" value="SH3-domain"/>
    <property type="match status" value="1"/>
</dbReference>
<feature type="compositionally biased region" description="Basic and acidic residues" evidence="4">
    <location>
        <begin position="416"/>
        <end position="426"/>
    </location>
</feature>
<evidence type="ECO:0000256" key="2">
    <source>
        <dbReference type="PROSITE-ProRule" id="PRU00192"/>
    </source>
</evidence>
<dbReference type="SUPFAM" id="SSF103657">
    <property type="entry name" value="BAR/IMD domain-like"/>
    <property type="match status" value="1"/>
</dbReference>
<dbReference type="Proteomes" id="UP000292702">
    <property type="component" value="Unassembled WGS sequence"/>
</dbReference>
<feature type="domain" description="BAR" evidence="6">
    <location>
        <begin position="14"/>
        <end position="245"/>
    </location>
</feature>
<dbReference type="GO" id="GO:0005737">
    <property type="term" value="C:cytoplasm"/>
    <property type="evidence" value="ECO:0007669"/>
    <property type="project" value="InterPro"/>
</dbReference>
<keyword evidence="3" id="KW-0175">Coiled coil</keyword>
<feature type="compositionally biased region" description="Polar residues" evidence="4">
    <location>
        <begin position="776"/>
        <end position="793"/>
    </location>
</feature>
<feature type="compositionally biased region" description="Pro residues" evidence="4">
    <location>
        <begin position="765"/>
        <end position="774"/>
    </location>
</feature>
<keyword evidence="8" id="KW-1185">Reference proteome</keyword>
<feature type="compositionally biased region" description="Basic and acidic residues" evidence="4">
    <location>
        <begin position="387"/>
        <end position="400"/>
    </location>
</feature>
<dbReference type="Gene3D" id="2.30.30.40">
    <property type="entry name" value="SH3 Domains"/>
    <property type="match status" value="1"/>
</dbReference>
<feature type="region of interest" description="Disordered" evidence="4">
    <location>
        <begin position="247"/>
        <end position="481"/>
    </location>
</feature>
<feature type="compositionally biased region" description="Low complexity" evidence="4">
    <location>
        <begin position="546"/>
        <end position="555"/>
    </location>
</feature>
<evidence type="ECO:0000313" key="7">
    <source>
        <dbReference type="EMBL" id="TCD66638.1"/>
    </source>
</evidence>
<dbReference type="AlphaFoldDB" id="A0A4R0RS80"/>
<dbReference type="Pfam" id="PF03114">
    <property type="entry name" value="BAR"/>
    <property type="match status" value="1"/>
</dbReference>
<sequence>MASKQLGKLRQWAGEVISARDKTTVSEEFKELERDVELRRLGNWRLQVTSTDYQASLVKKKESEALLDEKEKLLPVDALGIVMIQHGEEFGDESAYGMSLVGLGKAHCKLATLQETFAMTFEDTFLASVVRTAEEIKEYQKERKKLDSRRLTYDAAIAKLDKFKGSKKEKEKTEAEDEYERAKDRYEEAESDVYDRMTMIQENEVIQLKDLSALLDLEIAFVQQHLDVLKDVRENWIDEETMAQLESTVKVHRPPPPPARPTISSQTTPEGSFVSISKRGSVKDTSSSDSVSDVEDPKSASSFRARAKSLTRRKSDAGKPISRPPSRAEDKKKRTRTDSNATATTLGDKERDDDEDDGTKEKERTSRRKAVAGWASSKVSSISLGIGRKDKEKERDREKFSALGDGGEDESEDEDEGHRSKGEESARSSPTKRTRSKSISKSKSAATTPNASPKISTRMLRRQSTSQTNSPRSSPLTISGSGKSKLVEAIQDFTASSTAEVSFKAGETILALNEVVDDWWMGELQNGSGKKGLFPISYTRLVPQASTSSSSSSLSMLAPALTRRKGSKSGHRPEKLREDLLLGGSDDDTAPFELSPMEMTPQVVRHEDRYGFDGPAVTSDTEDEQHPFGDHHSAATVQSAITTTPAPILPARSQNYAESIDSSEVDYFNDEHEGLVPSSSDSIDRLELNPSKPNSRRGSGNLLIPSSVPSGFPPPPLPTRRFPESSSGMSSPVLTPSSSLSGQSKRAPPPPPPRRLQSMSVSTPPMIPTRPPPLSSMRTNSSQSIVTHGSGGSNNSLVAIAKSTTPTPISAGPLHLREQEEELTYSPFDSPRDKMAFDHVGGTGCREFKQNPFKQKGFCNNCFQVHA</sequence>
<evidence type="ECO:0000256" key="3">
    <source>
        <dbReference type="SAM" id="Coils"/>
    </source>
</evidence>
<accession>A0A4R0RS80</accession>
<dbReference type="InterPro" id="IPR004148">
    <property type="entry name" value="BAR_dom"/>
</dbReference>
<feature type="coiled-coil region" evidence="3">
    <location>
        <begin position="129"/>
        <end position="192"/>
    </location>
</feature>
<dbReference type="SMART" id="SM00721">
    <property type="entry name" value="BAR"/>
    <property type="match status" value="1"/>
</dbReference>
<dbReference type="EMBL" id="RWJN01000127">
    <property type="protein sequence ID" value="TCD66638.1"/>
    <property type="molecule type" value="Genomic_DNA"/>
</dbReference>
<feature type="region of interest" description="Disordered" evidence="4">
    <location>
        <begin position="545"/>
        <end position="594"/>
    </location>
</feature>
<dbReference type="InterPro" id="IPR036028">
    <property type="entry name" value="SH3-like_dom_sf"/>
</dbReference>
<feature type="region of interest" description="Disordered" evidence="4">
    <location>
        <begin position="671"/>
        <end position="793"/>
    </location>
</feature>
<dbReference type="PROSITE" id="PS51021">
    <property type="entry name" value="BAR"/>
    <property type="match status" value="1"/>
</dbReference>
<proteinExistence type="predicted"/>
<comment type="caution">
    <text evidence="7">The sequence shown here is derived from an EMBL/GenBank/DDBJ whole genome shotgun (WGS) entry which is preliminary data.</text>
</comment>
<dbReference type="CDD" id="cd00174">
    <property type="entry name" value="SH3"/>
    <property type="match status" value="1"/>
</dbReference>
<feature type="compositionally biased region" description="Acidic residues" evidence="4">
    <location>
        <begin position="406"/>
        <end position="415"/>
    </location>
</feature>
<dbReference type="SMART" id="SM00326">
    <property type="entry name" value="SH3"/>
    <property type="match status" value="1"/>
</dbReference>
<feature type="region of interest" description="Disordered" evidence="4">
    <location>
        <begin position="610"/>
        <end position="630"/>
    </location>
</feature>
<keyword evidence="1 2" id="KW-0728">SH3 domain</keyword>
<evidence type="ECO:0000259" key="6">
    <source>
        <dbReference type="PROSITE" id="PS51021"/>
    </source>
</evidence>